<keyword evidence="4" id="KW-1185">Reference proteome</keyword>
<feature type="transmembrane region" description="Helical" evidence="1">
    <location>
        <begin position="44"/>
        <end position="62"/>
    </location>
</feature>
<dbReference type="Proteomes" id="UP000290545">
    <property type="component" value="Unassembled WGS sequence"/>
</dbReference>
<dbReference type="AlphaFoldDB" id="A0A4Q1DE19"/>
<accession>A0A4Q1DE19</accession>
<dbReference type="Gene3D" id="3.10.620.30">
    <property type="match status" value="1"/>
</dbReference>
<dbReference type="Pfam" id="PF01841">
    <property type="entry name" value="Transglut_core"/>
    <property type="match status" value="1"/>
</dbReference>
<feature type="transmembrane region" description="Helical" evidence="1">
    <location>
        <begin position="12"/>
        <end position="32"/>
    </location>
</feature>
<dbReference type="InterPro" id="IPR002931">
    <property type="entry name" value="Transglutaminase-like"/>
</dbReference>
<dbReference type="InterPro" id="IPR038765">
    <property type="entry name" value="Papain-like_cys_pep_sf"/>
</dbReference>
<proteinExistence type="predicted"/>
<reference evidence="3 4" key="1">
    <citation type="submission" date="2019-01" db="EMBL/GenBank/DDBJ databases">
        <title>Filimonas sp. strain TTM-71.</title>
        <authorList>
            <person name="Chen W.-M."/>
        </authorList>
    </citation>
    <scope>NUCLEOTIDE SEQUENCE [LARGE SCALE GENOMIC DNA]</scope>
    <source>
        <strain evidence="3 4">TTM-71</strain>
    </source>
</reference>
<gene>
    <name evidence="3" type="ORF">ESB13_09140</name>
</gene>
<name>A0A4Q1DE19_9BACT</name>
<organism evidence="3 4">
    <name type="scientific">Filimonas effusa</name>
    <dbReference type="NCBI Taxonomy" id="2508721"/>
    <lineage>
        <taxon>Bacteria</taxon>
        <taxon>Pseudomonadati</taxon>
        <taxon>Bacteroidota</taxon>
        <taxon>Chitinophagia</taxon>
        <taxon>Chitinophagales</taxon>
        <taxon>Chitinophagaceae</taxon>
        <taxon>Filimonas</taxon>
    </lineage>
</organism>
<dbReference type="OrthoDB" id="1523787at2"/>
<evidence type="ECO:0000259" key="2">
    <source>
        <dbReference type="Pfam" id="PF01841"/>
    </source>
</evidence>
<evidence type="ECO:0000313" key="3">
    <source>
        <dbReference type="EMBL" id="RXK86933.1"/>
    </source>
</evidence>
<evidence type="ECO:0000256" key="1">
    <source>
        <dbReference type="SAM" id="Phobius"/>
    </source>
</evidence>
<sequence>MEQDAKRKKYGILTVLAPLAGVLTIIPLAPFICRFIPPVMIGEWNFDLVVAGLIAVIIVRLIIWLVKPLMVPACLVLLGILTFNQFRDSYSFDEIFNDYKTLAYQNWMIRDNKQSDVLSLNPRIFENNTDKTTRLVKAKVNYTDSLVRNFAVKHSLESFGDYEAKYGMITRYFSLFQYINTRFKYVPDALRDEYFASARETIQNGLGGDCDDHSILMAACLMSIGARCRLVIIQGHMYPEIYAGNKSQYDIMQQAIVQLFHNQNIDRIYYHEHNDEFWINLDYTARHPGGKYLNDNVKKVIEL</sequence>
<keyword evidence="1" id="KW-1133">Transmembrane helix</keyword>
<keyword evidence="1" id="KW-0812">Transmembrane</keyword>
<dbReference type="RefSeq" id="WP_129002682.1">
    <property type="nucleotide sequence ID" value="NZ_SDHZ01000001.1"/>
</dbReference>
<dbReference type="SUPFAM" id="SSF54001">
    <property type="entry name" value="Cysteine proteinases"/>
    <property type="match status" value="1"/>
</dbReference>
<keyword evidence="1" id="KW-0472">Membrane</keyword>
<comment type="caution">
    <text evidence="3">The sequence shown here is derived from an EMBL/GenBank/DDBJ whole genome shotgun (WGS) entry which is preliminary data.</text>
</comment>
<evidence type="ECO:0000313" key="4">
    <source>
        <dbReference type="Proteomes" id="UP000290545"/>
    </source>
</evidence>
<protein>
    <submittedName>
        <fullName evidence="3">Transglutaminase domain-containing protein</fullName>
    </submittedName>
</protein>
<feature type="domain" description="Transglutaminase-like" evidence="2">
    <location>
        <begin position="173"/>
        <end position="234"/>
    </location>
</feature>
<dbReference type="EMBL" id="SDHZ01000001">
    <property type="protein sequence ID" value="RXK86933.1"/>
    <property type="molecule type" value="Genomic_DNA"/>
</dbReference>